<organism evidence="2 3">
    <name type="scientific">Ditylenchus dipsaci</name>
    <dbReference type="NCBI Taxonomy" id="166011"/>
    <lineage>
        <taxon>Eukaryota</taxon>
        <taxon>Metazoa</taxon>
        <taxon>Ecdysozoa</taxon>
        <taxon>Nematoda</taxon>
        <taxon>Chromadorea</taxon>
        <taxon>Rhabditida</taxon>
        <taxon>Tylenchina</taxon>
        <taxon>Tylenchomorpha</taxon>
        <taxon>Sphaerularioidea</taxon>
        <taxon>Anguinidae</taxon>
        <taxon>Anguininae</taxon>
        <taxon>Ditylenchus</taxon>
    </lineage>
</organism>
<evidence type="ECO:0000313" key="3">
    <source>
        <dbReference type="WBParaSite" id="jg21789"/>
    </source>
</evidence>
<name>A0A915DQB8_9BILA</name>
<feature type="compositionally biased region" description="Basic and acidic residues" evidence="1">
    <location>
        <begin position="41"/>
        <end position="52"/>
    </location>
</feature>
<dbReference type="AlphaFoldDB" id="A0A915DQB8"/>
<dbReference type="WBParaSite" id="jg21789">
    <property type="protein sequence ID" value="jg21789"/>
    <property type="gene ID" value="jg21789"/>
</dbReference>
<reference evidence="3" key="1">
    <citation type="submission" date="2022-11" db="UniProtKB">
        <authorList>
            <consortium name="WormBaseParasite"/>
        </authorList>
    </citation>
    <scope>IDENTIFICATION</scope>
</reference>
<feature type="compositionally biased region" description="Low complexity" evidence="1">
    <location>
        <begin position="1"/>
        <end position="16"/>
    </location>
</feature>
<feature type="region of interest" description="Disordered" evidence="1">
    <location>
        <begin position="229"/>
        <end position="260"/>
    </location>
</feature>
<proteinExistence type="predicted"/>
<keyword evidence="2" id="KW-1185">Reference proteome</keyword>
<feature type="region of interest" description="Disordered" evidence="1">
    <location>
        <begin position="159"/>
        <end position="186"/>
    </location>
</feature>
<evidence type="ECO:0000256" key="1">
    <source>
        <dbReference type="SAM" id="MobiDB-lite"/>
    </source>
</evidence>
<feature type="region of interest" description="Disordered" evidence="1">
    <location>
        <begin position="1"/>
        <end position="52"/>
    </location>
</feature>
<evidence type="ECO:0000313" key="2">
    <source>
        <dbReference type="Proteomes" id="UP000887574"/>
    </source>
</evidence>
<feature type="compositionally biased region" description="Low complexity" evidence="1">
    <location>
        <begin position="171"/>
        <end position="186"/>
    </location>
</feature>
<feature type="compositionally biased region" description="Polar residues" evidence="1">
    <location>
        <begin position="17"/>
        <end position="27"/>
    </location>
</feature>
<feature type="compositionally biased region" description="Polar residues" evidence="1">
    <location>
        <begin position="159"/>
        <end position="170"/>
    </location>
</feature>
<feature type="compositionally biased region" description="Low complexity" evidence="1">
    <location>
        <begin position="248"/>
        <end position="259"/>
    </location>
</feature>
<dbReference type="Proteomes" id="UP000887574">
    <property type="component" value="Unplaced"/>
</dbReference>
<protein>
    <submittedName>
        <fullName evidence="3">Uncharacterized protein</fullName>
    </submittedName>
</protein>
<sequence>MSLLSSATTSNTPASNFLQQSSFSSRNPPDPHHSSNPALFLDHEDSEKEADHLEDSLRLGICAEPDKEALIVDKKQKAKKRFQFTSTRKDKNKDCFVELKEDFSTKDPPSLPLVSRTNCSFEREQVESSSKYPYLSSVYYDALEEPGSVGELAVHHPLSQQGVEQQQQPKTNSPASSPAALNSTSSATKQTCVAAAGSVAGGVPGEPTAHSTPNKPTLSSAAMVRRLTGAARKRHQAQHVSAANQHQSTSSSSTTGRSSLQATGEALHLVNSNTNPRNSRHQPVQARHNQHAAFSLLLLLAVQGQYISNKGRFDSTFTHRIGTAEYHYQMHLSLSTLI</sequence>
<feature type="compositionally biased region" description="Polar residues" evidence="1">
    <location>
        <begin position="238"/>
        <end position="247"/>
    </location>
</feature>
<accession>A0A915DQB8</accession>